<name>A0A8D8YSZ6_9HEMI</name>
<dbReference type="PANTHER" id="PTHR24036">
    <property type="entry name" value="SKELETOR-RELATED"/>
    <property type="match status" value="1"/>
</dbReference>
<dbReference type="SMART" id="SM00686">
    <property type="entry name" value="DM13"/>
    <property type="match status" value="2"/>
</dbReference>
<dbReference type="PROSITE" id="PS50836">
    <property type="entry name" value="DOMON"/>
    <property type="match status" value="1"/>
</dbReference>
<protein>
    <submittedName>
        <fullName evidence="4">Protein Skeletor, isoforms D/E</fullName>
    </submittedName>
</protein>
<feature type="domain" description="DM13" evidence="3">
    <location>
        <begin position="170"/>
        <end position="274"/>
    </location>
</feature>
<dbReference type="EMBL" id="HBUF01392737">
    <property type="protein sequence ID" value="CAG6734478.1"/>
    <property type="molecule type" value="Transcribed_RNA"/>
</dbReference>
<dbReference type="EMBL" id="HBUF01392736">
    <property type="protein sequence ID" value="CAG6734477.1"/>
    <property type="molecule type" value="Transcribed_RNA"/>
</dbReference>
<dbReference type="InterPro" id="IPR019545">
    <property type="entry name" value="DM13_domain"/>
</dbReference>
<dbReference type="InterPro" id="IPR045266">
    <property type="entry name" value="DOH_DOMON"/>
</dbReference>
<keyword evidence="1" id="KW-0677">Repeat</keyword>
<dbReference type="Pfam" id="PF03351">
    <property type="entry name" value="DOMON"/>
    <property type="match status" value="1"/>
</dbReference>
<dbReference type="PANTHER" id="PTHR24036:SF5">
    <property type="entry name" value="THROMBOMODULIN"/>
    <property type="match status" value="1"/>
</dbReference>
<dbReference type="AlphaFoldDB" id="A0A8D8YSZ6"/>
<proteinExistence type="predicted"/>
<evidence type="ECO:0000259" key="3">
    <source>
        <dbReference type="PROSITE" id="PS51549"/>
    </source>
</evidence>
<sequence length="724" mass="81672">MLFFNLKFVNNLFDVKCVFSVTVILLTTCLDRGSCRTNPSADKQYYGRLIGTLKDYAHNIRGIVYATDENTLFIKSFSYDGMGPDAYFWVGKTMRPSPEGIIVPYPEGNYVMDPPVLKAYQKADIILKLPNGMRIKDIKWLSVWCRRFTVNFGDILIPSNLDVPRPRRLPEFTRFAHGLRSGNITILDARTFYIPNLHYDGLGPDAYFWVGNGSEPSPLGIKVPNEVGSLEPLKAYQGEDIEIQLPGNLTVYDIDWLAMWCVQYRHNFGHVKIPQDLDVPPALGQTKITPPWWYKPTSSTTEAPEDPVTNCRDFLNERMQVSWRLKGEYVQIKLSAVLREDQYMAFGLSGEEGRANMVGGDVVVAYYNADNKTFHADDYFMSATSQCDGHNGVCPDVRIGGKNDVILISGERKNGVTSVTYKRPLQTNEMINDRTIPLDRETSVIAAIGPLNSRREANAHAIPDKSEEDMKIDFNAVDDHSCVSSLTDVPEDPSLKPWTPAVITQATMFTARIGPTGGKRGYSAITGYPSWGHAWYINDLLIPELYVERGQKYTFVVEGGDDPTKSSRYHPFYITDSPEGGYGQRTESEQRRQRVFAGVNVDSEGYPFPSAAGRYCEWVPKTIDRSSESVTFEDYMKTLKLDCQSGEPAYLNWTVAQETPDLVYYQSYSQSNVGWQIHVVNPGDSLKNVREKQKKNSGHSLRGCSHRSALYSTIFVVVYFMLAR</sequence>
<dbReference type="InterPro" id="IPR057443">
    <property type="entry name" value="At5g54830-like"/>
</dbReference>
<accession>A0A8D8YSZ6</accession>
<dbReference type="SMART" id="SM00664">
    <property type="entry name" value="DoH"/>
    <property type="match status" value="1"/>
</dbReference>
<dbReference type="Pfam" id="PF25489">
    <property type="entry name" value="At5g54830"/>
    <property type="match status" value="1"/>
</dbReference>
<feature type="domain" description="DM13" evidence="3">
    <location>
        <begin position="47"/>
        <end position="158"/>
    </location>
</feature>
<reference evidence="4" key="1">
    <citation type="submission" date="2021-05" db="EMBL/GenBank/DDBJ databases">
        <authorList>
            <person name="Alioto T."/>
            <person name="Alioto T."/>
            <person name="Gomez Garrido J."/>
        </authorList>
    </citation>
    <scope>NUCLEOTIDE SEQUENCE</scope>
</reference>
<evidence type="ECO:0000313" key="4">
    <source>
        <dbReference type="EMBL" id="CAG6734477.1"/>
    </source>
</evidence>
<feature type="domain" description="DOMON" evidence="2">
    <location>
        <begin position="317"/>
        <end position="449"/>
    </location>
</feature>
<dbReference type="InterPro" id="IPR005018">
    <property type="entry name" value="DOMON_domain"/>
</dbReference>
<evidence type="ECO:0000259" key="2">
    <source>
        <dbReference type="PROSITE" id="PS50836"/>
    </source>
</evidence>
<dbReference type="EMBL" id="HBUF01577892">
    <property type="protein sequence ID" value="CAG6769004.1"/>
    <property type="molecule type" value="Transcribed_RNA"/>
</dbReference>
<dbReference type="PROSITE" id="PS51549">
    <property type="entry name" value="DM13"/>
    <property type="match status" value="2"/>
</dbReference>
<dbReference type="CDD" id="cd09631">
    <property type="entry name" value="DOMON_DOH"/>
    <property type="match status" value="1"/>
</dbReference>
<organism evidence="4">
    <name type="scientific">Cacopsylla melanoneura</name>
    <dbReference type="NCBI Taxonomy" id="428564"/>
    <lineage>
        <taxon>Eukaryota</taxon>
        <taxon>Metazoa</taxon>
        <taxon>Ecdysozoa</taxon>
        <taxon>Arthropoda</taxon>
        <taxon>Hexapoda</taxon>
        <taxon>Insecta</taxon>
        <taxon>Pterygota</taxon>
        <taxon>Neoptera</taxon>
        <taxon>Paraneoptera</taxon>
        <taxon>Hemiptera</taxon>
        <taxon>Sternorrhyncha</taxon>
        <taxon>Psylloidea</taxon>
        <taxon>Psyllidae</taxon>
        <taxon>Psyllinae</taxon>
        <taxon>Cacopsylla</taxon>
    </lineage>
</organism>
<dbReference type="InterPro" id="IPR052126">
    <property type="entry name" value="Spindle_Org/Thrombomodulin"/>
</dbReference>
<dbReference type="Pfam" id="PF10517">
    <property type="entry name" value="DM13"/>
    <property type="match status" value="2"/>
</dbReference>
<evidence type="ECO:0000256" key="1">
    <source>
        <dbReference type="ARBA" id="ARBA00022737"/>
    </source>
</evidence>